<evidence type="ECO:0000256" key="1">
    <source>
        <dbReference type="ARBA" id="ARBA00004477"/>
    </source>
</evidence>
<evidence type="ECO:0000256" key="6">
    <source>
        <dbReference type="ARBA" id="ARBA00022824"/>
    </source>
</evidence>
<dbReference type="MEROPS" id="G05.001"/>
<evidence type="ECO:0000256" key="5">
    <source>
        <dbReference type="ARBA" id="ARBA00022801"/>
    </source>
</evidence>
<evidence type="ECO:0000313" key="14">
    <source>
        <dbReference type="Proteomes" id="UP000006790"/>
    </source>
</evidence>
<evidence type="ECO:0000256" key="11">
    <source>
        <dbReference type="SAM" id="Phobius"/>
    </source>
</evidence>
<dbReference type="Proteomes" id="UP000006790">
    <property type="component" value="Chromosome 2"/>
</dbReference>
<keyword evidence="14" id="KW-1185">Reference proteome</keyword>
<evidence type="ECO:0000256" key="8">
    <source>
        <dbReference type="ARBA" id="ARBA00023136"/>
    </source>
</evidence>
<protein>
    <recommendedName>
        <fullName evidence="10">intramembrane prenyl-peptidase Rce1</fullName>
        <ecNumber evidence="10">3.4.26.1</ecNumber>
    </recommendedName>
</protein>
<comment type="catalytic activity">
    <reaction evidence="9">
        <text>Hydrolyzes the peptide bond -P2-(S-farnesyl or geranylgeranyl)C-P1'-P2'-P3'-COOH where P1' and P2' are amino acids with aliphatic sidechains and P3' is any C-terminal residue.</text>
        <dbReference type="EC" id="3.4.26.1"/>
    </reaction>
</comment>
<dbReference type="eggNOG" id="KOG4130">
    <property type="taxonomic scope" value="Eukaryota"/>
</dbReference>
<sequence>MIISLAALLSFYISASYVAVLYFSSKDANKYETRRNDPRIIKTRMKSVARITLLNLVLVPWLLSILSKNATITFKECFLRIGIVPGMYHRNGSLEQDVICHIKDTSKALLLTAILYGPELFDNILYYLILPNSSPIADLSAQLANIWGVRNYIFAPITEELFYTSMILQTYLTLGSTISTRTLFFETPLFFGLAHIHHGIEMYSAGIHRISQILFSCICQMLYTSLFGCFTNFIYLKLGGNLFACILIHAFCNYMSFPSLKSRAAIDYTFLVDPKQQKPLTKLLLQIWKYAYSPCIVLAIWCFNHYLQPLTDSLYVIPL</sequence>
<keyword evidence="3" id="KW-0645">Protease</keyword>
<dbReference type="EC" id="3.4.26.1" evidence="10"/>
<dbReference type="KEGG" id="erc:Ecym_2709"/>
<name>G8JPE8_ERECY</name>
<dbReference type="GO" id="GO:0071586">
    <property type="term" value="P:CAAX-box protein processing"/>
    <property type="evidence" value="ECO:0007669"/>
    <property type="project" value="EnsemblFungi"/>
</dbReference>
<dbReference type="InterPro" id="IPR003675">
    <property type="entry name" value="Rce1/LyrA-like_dom"/>
</dbReference>
<comment type="subcellular location">
    <subcellularLocation>
        <location evidence="1">Endoplasmic reticulum membrane</location>
        <topology evidence="1">Multi-pass membrane protein</topology>
    </subcellularLocation>
</comment>
<feature type="transmembrane region" description="Helical" evidence="11">
    <location>
        <begin position="48"/>
        <end position="66"/>
    </location>
</feature>
<keyword evidence="5" id="KW-0378">Hydrolase</keyword>
<dbReference type="STRING" id="931890.G8JPE8"/>
<dbReference type="PANTHER" id="PTHR13046">
    <property type="entry name" value="PROTEASE U48 CAAX PRENYL PROTEASE RCE1"/>
    <property type="match status" value="1"/>
</dbReference>
<dbReference type="HOGENOM" id="CLU_049909_1_0_1"/>
<gene>
    <name evidence="13" type="ordered locus">Ecym_2709</name>
</gene>
<organism evidence="13 14">
    <name type="scientific">Eremothecium cymbalariae (strain CBS 270.75 / DBVPG 7215 / KCTC 17166 / NRRL Y-17582)</name>
    <name type="common">Yeast</name>
    <dbReference type="NCBI Taxonomy" id="931890"/>
    <lineage>
        <taxon>Eukaryota</taxon>
        <taxon>Fungi</taxon>
        <taxon>Dikarya</taxon>
        <taxon>Ascomycota</taxon>
        <taxon>Saccharomycotina</taxon>
        <taxon>Saccharomycetes</taxon>
        <taxon>Saccharomycetales</taxon>
        <taxon>Saccharomycetaceae</taxon>
        <taxon>Eremothecium</taxon>
    </lineage>
</organism>
<dbReference type="GO" id="GO:0007323">
    <property type="term" value="P:peptide pheromone maturation"/>
    <property type="evidence" value="ECO:0007669"/>
    <property type="project" value="EnsemblFungi"/>
</dbReference>
<evidence type="ECO:0000256" key="10">
    <source>
        <dbReference type="ARBA" id="ARBA00049729"/>
    </source>
</evidence>
<dbReference type="PANTHER" id="PTHR13046:SF0">
    <property type="entry name" value="CAAX PRENYL PROTEASE 2"/>
    <property type="match status" value="1"/>
</dbReference>
<dbReference type="InterPro" id="IPR039731">
    <property type="entry name" value="Rce1"/>
</dbReference>
<dbReference type="OMA" id="HSFCNWC"/>
<dbReference type="GeneID" id="11470782"/>
<keyword evidence="6" id="KW-0256">Endoplasmic reticulum</keyword>
<feature type="domain" description="CAAX prenyl protease 2/Lysostaphin resistance protein A-like" evidence="12">
    <location>
        <begin position="146"/>
        <end position="255"/>
    </location>
</feature>
<dbReference type="EMBL" id="CP002498">
    <property type="protein sequence ID" value="AET38415.1"/>
    <property type="molecule type" value="Genomic_DNA"/>
</dbReference>
<evidence type="ECO:0000256" key="3">
    <source>
        <dbReference type="ARBA" id="ARBA00022670"/>
    </source>
</evidence>
<evidence type="ECO:0000256" key="2">
    <source>
        <dbReference type="ARBA" id="ARBA00006897"/>
    </source>
</evidence>
<feature type="transmembrane region" description="Helical" evidence="11">
    <location>
        <begin position="6"/>
        <end position="25"/>
    </location>
</feature>
<reference evidence="14" key="1">
    <citation type="journal article" date="2012" name="G3 (Bethesda)">
        <title>Pichia sorbitophila, an interspecies yeast hybrid reveals early steps of genome resolution following polyploidization.</title>
        <authorList>
            <person name="Leh Louis V."/>
            <person name="Despons L."/>
            <person name="Friedrich A."/>
            <person name="Martin T."/>
            <person name="Durrens P."/>
            <person name="Casaregola S."/>
            <person name="Neuveglise C."/>
            <person name="Fairhead C."/>
            <person name="Marck C."/>
            <person name="Cruz J.A."/>
            <person name="Straub M.L."/>
            <person name="Kugler V."/>
            <person name="Sacerdot C."/>
            <person name="Uzunov Z."/>
            <person name="Thierry A."/>
            <person name="Weiss S."/>
            <person name="Bleykasten C."/>
            <person name="De Montigny J."/>
            <person name="Jacques N."/>
            <person name="Jung P."/>
            <person name="Lemaire M."/>
            <person name="Mallet S."/>
            <person name="Morel G."/>
            <person name="Richard G.F."/>
            <person name="Sarkar A."/>
            <person name="Savel G."/>
            <person name="Schacherer J."/>
            <person name="Seret M.L."/>
            <person name="Talla E."/>
            <person name="Samson G."/>
            <person name="Jubin C."/>
            <person name="Poulain J."/>
            <person name="Vacherie B."/>
            <person name="Barbe V."/>
            <person name="Pelletier E."/>
            <person name="Sherman D.J."/>
            <person name="Westhof E."/>
            <person name="Weissenbach J."/>
            <person name="Baret P.V."/>
            <person name="Wincker P."/>
            <person name="Gaillardin C."/>
            <person name="Dujon B."/>
            <person name="Souciet J.L."/>
        </authorList>
    </citation>
    <scope>NUCLEOTIDE SEQUENCE [LARGE SCALE GENOMIC DNA]</scope>
    <source>
        <strain evidence="14">CBS 270.75 / DBVPG 7215 / KCTC 17166 / NRRL Y-17582</strain>
    </source>
</reference>
<evidence type="ECO:0000256" key="7">
    <source>
        <dbReference type="ARBA" id="ARBA00022989"/>
    </source>
</evidence>
<evidence type="ECO:0000313" key="13">
    <source>
        <dbReference type="EMBL" id="AET38415.1"/>
    </source>
</evidence>
<evidence type="ECO:0000259" key="12">
    <source>
        <dbReference type="Pfam" id="PF02517"/>
    </source>
</evidence>
<accession>G8JPE8</accession>
<keyword evidence="7 11" id="KW-1133">Transmembrane helix</keyword>
<proteinExistence type="inferred from homology"/>
<evidence type="ECO:0000256" key="4">
    <source>
        <dbReference type="ARBA" id="ARBA00022692"/>
    </source>
</evidence>
<keyword evidence="8 11" id="KW-0472">Membrane</keyword>
<dbReference type="Pfam" id="PF02517">
    <property type="entry name" value="Rce1-like"/>
    <property type="match status" value="1"/>
</dbReference>
<comment type="similarity">
    <text evidence="2">Belongs to the peptidase U48 family.</text>
</comment>
<dbReference type="GO" id="GO:0005789">
    <property type="term" value="C:endoplasmic reticulum membrane"/>
    <property type="evidence" value="ECO:0007669"/>
    <property type="project" value="UniProtKB-SubCell"/>
</dbReference>
<dbReference type="InParanoid" id="G8JPE8"/>
<dbReference type="OrthoDB" id="271604at2759"/>
<dbReference type="FunCoup" id="G8JPE8">
    <property type="interactions" value="284"/>
</dbReference>
<evidence type="ECO:0000256" key="9">
    <source>
        <dbReference type="ARBA" id="ARBA00047280"/>
    </source>
</evidence>
<keyword evidence="4 11" id="KW-0812">Transmembrane</keyword>
<dbReference type="GO" id="GO:0004222">
    <property type="term" value="F:metalloendopeptidase activity"/>
    <property type="evidence" value="ECO:0007669"/>
    <property type="project" value="EnsemblFungi"/>
</dbReference>
<dbReference type="RefSeq" id="XP_003645232.1">
    <property type="nucleotide sequence ID" value="XM_003645184.1"/>
</dbReference>
<dbReference type="AlphaFoldDB" id="G8JPE8"/>